<organism evidence="2">
    <name type="scientific">hydrothermal vent metagenome</name>
    <dbReference type="NCBI Taxonomy" id="652676"/>
    <lineage>
        <taxon>unclassified sequences</taxon>
        <taxon>metagenomes</taxon>
        <taxon>ecological metagenomes</taxon>
    </lineage>
</organism>
<protein>
    <recommendedName>
        <fullName evidence="3">FeoB-associated Cys-rich membrane protein</fullName>
    </recommendedName>
</protein>
<evidence type="ECO:0008006" key="3">
    <source>
        <dbReference type="Google" id="ProtNLM"/>
    </source>
</evidence>
<proteinExistence type="predicted"/>
<keyword evidence="1" id="KW-1133">Transmembrane helix</keyword>
<keyword evidence="1" id="KW-0812">Transmembrane</keyword>
<accession>A0A3B0U3M9</accession>
<dbReference type="EMBL" id="UOER01000459">
    <property type="protein sequence ID" value="VAW25601.1"/>
    <property type="molecule type" value="Genomic_DNA"/>
</dbReference>
<name>A0A3B0U3M9_9ZZZZ</name>
<keyword evidence="1" id="KW-0472">Membrane</keyword>
<reference evidence="2" key="1">
    <citation type="submission" date="2018-06" db="EMBL/GenBank/DDBJ databases">
        <authorList>
            <person name="Zhirakovskaya E."/>
        </authorList>
    </citation>
    <scope>NUCLEOTIDE SEQUENCE</scope>
</reference>
<evidence type="ECO:0000313" key="2">
    <source>
        <dbReference type="EMBL" id="VAW25601.1"/>
    </source>
</evidence>
<sequence length="37" mass="4259">MQEILVYIALGVAVVFLIKKYFFKSKKKGKCDTDCKC</sequence>
<dbReference type="Pfam" id="PF12669">
    <property type="entry name" value="FeoB_associated"/>
    <property type="match status" value="1"/>
</dbReference>
<gene>
    <name evidence="2" type="ORF">MNBD_BACTEROID04-122</name>
</gene>
<feature type="transmembrane region" description="Helical" evidence="1">
    <location>
        <begin position="6"/>
        <end position="23"/>
    </location>
</feature>
<dbReference type="AlphaFoldDB" id="A0A3B0U3M9"/>
<evidence type="ECO:0000256" key="1">
    <source>
        <dbReference type="SAM" id="Phobius"/>
    </source>
</evidence>